<proteinExistence type="predicted"/>
<dbReference type="Proteomes" id="UP000094243">
    <property type="component" value="Unassembled WGS sequence"/>
</dbReference>
<dbReference type="InterPro" id="IPR029069">
    <property type="entry name" value="HotDog_dom_sf"/>
</dbReference>
<reference evidence="3" key="1">
    <citation type="submission" date="2016-09" db="EMBL/GenBank/DDBJ databases">
        <authorList>
            <person name="Greninger A.L."/>
            <person name="Jerome K.R."/>
            <person name="Mcnair B."/>
            <person name="Wallis C."/>
            <person name="Fang F."/>
        </authorList>
    </citation>
    <scope>NUCLEOTIDE SEQUENCE [LARGE SCALE GENOMIC DNA]</scope>
    <source>
        <strain evidence="3">M7</strain>
    </source>
</reference>
<dbReference type="EMBL" id="MIGZ01000068">
    <property type="protein sequence ID" value="ODQ93453.1"/>
    <property type="molecule type" value="Genomic_DNA"/>
</dbReference>
<evidence type="ECO:0000313" key="3">
    <source>
        <dbReference type="Proteomes" id="UP000094243"/>
    </source>
</evidence>
<accession>A0A1E3RU70</accession>
<dbReference type="Gene3D" id="3.10.129.10">
    <property type="entry name" value="Hotdog Thioesterase"/>
    <property type="match status" value="1"/>
</dbReference>
<dbReference type="Pfam" id="PF13452">
    <property type="entry name" value="FAS1_DH_region"/>
    <property type="match status" value="1"/>
</dbReference>
<gene>
    <name evidence="2" type="ORF">BHQ17_13230</name>
</gene>
<dbReference type="AlphaFoldDB" id="A0A1E3RU70"/>
<name>A0A1E3RU70_9MYCO</name>
<organism evidence="2 3">
    <name type="scientific">Mycolicibacterium holsaticum</name>
    <dbReference type="NCBI Taxonomy" id="152142"/>
    <lineage>
        <taxon>Bacteria</taxon>
        <taxon>Bacillati</taxon>
        <taxon>Actinomycetota</taxon>
        <taxon>Actinomycetes</taxon>
        <taxon>Mycobacteriales</taxon>
        <taxon>Mycobacteriaceae</taxon>
        <taxon>Mycolicibacterium</taxon>
    </lineage>
</organism>
<dbReference type="OrthoDB" id="5415111at2"/>
<dbReference type="SUPFAM" id="SSF54637">
    <property type="entry name" value="Thioesterase/thiol ester dehydrase-isomerase"/>
    <property type="match status" value="1"/>
</dbReference>
<feature type="domain" description="FAS1-like dehydratase" evidence="1">
    <location>
        <begin position="12"/>
        <end position="138"/>
    </location>
</feature>
<evidence type="ECO:0000259" key="1">
    <source>
        <dbReference type="Pfam" id="PF13452"/>
    </source>
</evidence>
<keyword evidence="3" id="KW-1185">Reference proteome</keyword>
<evidence type="ECO:0000313" key="2">
    <source>
        <dbReference type="EMBL" id="ODQ93453.1"/>
    </source>
</evidence>
<protein>
    <recommendedName>
        <fullName evidence="1">FAS1-like dehydratase domain-containing protein</fullName>
    </recommendedName>
</protein>
<comment type="caution">
    <text evidence="2">The sequence shown here is derived from an EMBL/GenBank/DDBJ whole genome shotgun (WGS) entry which is preliminary data.</text>
</comment>
<dbReference type="InterPro" id="IPR039569">
    <property type="entry name" value="FAS1-like_DH_region"/>
</dbReference>
<dbReference type="RefSeq" id="WP_069405653.1">
    <property type="nucleotide sequence ID" value="NZ_MIGZ01000068.1"/>
</dbReference>
<sequence>MSTSTAHPAGQLIGKVLFGYEMPVERGKIREFAAATGATDPIYQGPNPPVPPTFLATSMHWEPQDPPLATRLGLNLGKVLQGGQEYTFLGALPRAGDVLYAQTSVESVTEKHSSRGGAMTVIVVLTCFAGPDGRAIAEGRATVIERGPS</sequence>